<dbReference type="InterPro" id="IPR019757">
    <property type="entry name" value="Pept_S26A_signal_pept_1_Lys-AS"/>
</dbReference>
<keyword evidence="7" id="KW-0472">Membrane</keyword>
<evidence type="ECO:0000313" key="10">
    <source>
        <dbReference type="EMBL" id="SER76330.1"/>
    </source>
</evidence>
<gene>
    <name evidence="10" type="ORF">SAMN04488559_10588</name>
</gene>
<feature type="active site" evidence="6">
    <location>
        <position position="68"/>
    </location>
</feature>
<dbReference type="InterPro" id="IPR036286">
    <property type="entry name" value="LexA/Signal_pep-like_sf"/>
</dbReference>
<dbReference type="PROSITE" id="PS00761">
    <property type="entry name" value="SPASE_I_3"/>
    <property type="match status" value="1"/>
</dbReference>
<dbReference type="GO" id="GO:0006465">
    <property type="term" value="P:signal peptide processing"/>
    <property type="evidence" value="ECO:0007669"/>
    <property type="project" value="InterPro"/>
</dbReference>
<keyword evidence="5 7" id="KW-0378">Hydrolase</keyword>
<keyword evidence="7" id="KW-0812">Transmembrane</keyword>
<dbReference type="NCBIfam" id="TIGR02227">
    <property type="entry name" value="sigpep_I_bact"/>
    <property type="match status" value="1"/>
</dbReference>
<dbReference type="PROSITE" id="PS00501">
    <property type="entry name" value="SPASE_I_1"/>
    <property type="match status" value="1"/>
</dbReference>
<organism evidence="10 11">
    <name type="scientific">Isobaculum melis</name>
    <dbReference type="NCBI Taxonomy" id="142588"/>
    <lineage>
        <taxon>Bacteria</taxon>
        <taxon>Bacillati</taxon>
        <taxon>Bacillota</taxon>
        <taxon>Bacilli</taxon>
        <taxon>Lactobacillales</taxon>
        <taxon>Carnobacteriaceae</taxon>
        <taxon>Isobaculum</taxon>
    </lineage>
</organism>
<proteinExistence type="inferred from homology"/>
<dbReference type="CDD" id="cd06530">
    <property type="entry name" value="S26_SPase_I"/>
    <property type="match status" value="1"/>
</dbReference>
<feature type="active site" evidence="6">
    <location>
        <position position="107"/>
    </location>
</feature>
<keyword evidence="4 7" id="KW-0645">Protease</keyword>
<comment type="subcellular location">
    <subcellularLocation>
        <location evidence="2">Cell membrane</location>
        <topology evidence="2">Single-pass type II membrane protein</topology>
    </subcellularLocation>
    <subcellularLocation>
        <location evidence="8">Membrane</location>
        <topology evidence="8">Single-pass type II membrane protein</topology>
    </subcellularLocation>
</comment>
<evidence type="ECO:0000256" key="2">
    <source>
        <dbReference type="ARBA" id="ARBA00004401"/>
    </source>
</evidence>
<dbReference type="EC" id="3.4.21.89" evidence="3 7"/>
<protein>
    <recommendedName>
        <fullName evidence="3 7">Signal peptidase I</fullName>
        <ecNumber evidence="3 7">3.4.21.89</ecNumber>
    </recommendedName>
</protein>
<keyword evidence="7" id="KW-1133">Transmembrane helix</keyword>
<dbReference type="InterPro" id="IPR019533">
    <property type="entry name" value="Peptidase_S26"/>
</dbReference>
<accession>A0A1H9RTY8</accession>
<evidence type="ECO:0000313" key="11">
    <source>
        <dbReference type="Proteomes" id="UP000198948"/>
    </source>
</evidence>
<dbReference type="PANTHER" id="PTHR43390">
    <property type="entry name" value="SIGNAL PEPTIDASE I"/>
    <property type="match status" value="1"/>
</dbReference>
<keyword evidence="11" id="KW-1185">Reference proteome</keyword>
<evidence type="ECO:0000256" key="7">
    <source>
        <dbReference type="RuleBase" id="RU003993"/>
    </source>
</evidence>
<dbReference type="SUPFAM" id="SSF51306">
    <property type="entry name" value="LexA/Signal peptidase"/>
    <property type="match status" value="1"/>
</dbReference>
<reference evidence="10 11" key="1">
    <citation type="submission" date="2016-10" db="EMBL/GenBank/DDBJ databases">
        <authorList>
            <person name="de Groot N.N."/>
        </authorList>
    </citation>
    <scope>NUCLEOTIDE SEQUENCE [LARGE SCALE GENOMIC DNA]</scope>
    <source>
        <strain evidence="10 11">DSM 13760</strain>
    </source>
</reference>
<sequence length="211" mass="24524">MPYKKIQYAEIETSAISRTQKTDKKRRIKRKKSKQEWLTNIFVIVIAILLTFWLQYFYFTTTTVKGLSMAPTLDNNQRLIVSKLSFVNRFDIIVFPAPDQEDKMYIKRIIGVPGDHVMVEADVLYINGVAHDEPYLDEYKAALTDKKPFTNDFSLYDLFGVDAVPEGTYFVLGDNRRNSHDGRDIGFISQADIVGEAKVRYWPLNELKYFN</sequence>
<dbReference type="PROSITE" id="PS00760">
    <property type="entry name" value="SPASE_I_2"/>
    <property type="match status" value="1"/>
</dbReference>
<evidence type="ECO:0000256" key="5">
    <source>
        <dbReference type="ARBA" id="ARBA00022801"/>
    </source>
</evidence>
<dbReference type="OrthoDB" id="9802919at2"/>
<dbReference type="GO" id="GO:0004252">
    <property type="term" value="F:serine-type endopeptidase activity"/>
    <property type="evidence" value="ECO:0007669"/>
    <property type="project" value="InterPro"/>
</dbReference>
<evidence type="ECO:0000256" key="6">
    <source>
        <dbReference type="PIRSR" id="PIRSR600223-1"/>
    </source>
</evidence>
<dbReference type="InterPro" id="IPR019758">
    <property type="entry name" value="Pept_S26A_signal_pept_1_CS"/>
</dbReference>
<feature type="domain" description="Peptidase S26" evidence="9">
    <location>
        <begin position="41"/>
        <end position="202"/>
    </location>
</feature>
<evidence type="ECO:0000259" key="9">
    <source>
        <dbReference type="Pfam" id="PF10502"/>
    </source>
</evidence>
<feature type="transmembrane region" description="Helical" evidence="7">
    <location>
        <begin position="37"/>
        <end position="59"/>
    </location>
</feature>
<dbReference type="Pfam" id="PF10502">
    <property type="entry name" value="Peptidase_S26"/>
    <property type="match status" value="1"/>
</dbReference>
<dbReference type="PRINTS" id="PR00727">
    <property type="entry name" value="LEADERPTASE"/>
</dbReference>
<dbReference type="GO" id="GO:0009003">
    <property type="term" value="F:signal peptidase activity"/>
    <property type="evidence" value="ECO:0007669"/>
    <property type="project" value="UniProtKB-EC"/>
</dbReference>
<dbReference type="Gene3D" id="2.10.109.10">
    <property type="entry name" value="Umud Fragment, subunit A"/>
    <property type="match status" value="1"/>
</dbReference>
<dbReference type="STRING" id="142588.SAMN04488559_10588"/>
<dbReference type="PANTHER" id="PTHR43390:SF8">
    <property type="entry name" value="SIGNAL PEPTIDASE I"/>
    <property type="match status" value="1"/>
</dbReference>
<evidence type="ECO:0000256" key="8">
    <source>
        <dbReference type="RuleBase" id="RU362042"/>
    </source>
</evidence>
<dbReference type="RefSeq" id="WP_092651184.1">
    <property type="nucleotide sequence ID" value="NZ_FOHA01000005.1"/>
</dbReference>
<dbReference type="Proteomes" id="UP000198948">
    <property type="component" value="Unassembled WGS sequence"/>
</dbReference>
<dbReference type="InterPro" id="IPR019756">
    <property type="entry name" value="Pept_S26A_signal_pept_1_Ser-AS"/>
</dbReference>
<dbReference type="EMBL" id="FOHA01000005">
    <property type="protein sequence ID" value="SER76330.1"/>
    <property type="molecule type" value="Genomic_DNA"/>
</dbReference>
<comment type="catalytic activity">
    <reaction evidence="1 7">
        <text>Cleavage of hydrophobic, N-terminal signal or leader sequences from secreted and periplasmic proteins.</text>
        <dbReference type="EC" id="3.4.21.89"/>
    </reaction>
</comment>
<evidence type="ECO:0000256" key="3">
    <source>
        <dbReference type="ARBA" id="ARBA00013208"/>
    </source>
</evidence>
<evidence type="ECO:0000256" key="4">
    <source>
        <dbReference type="ARBA" id="ARBA00022670"/>
    </source>
</evidence>
<dbReference type="InterPro" id="IPR000223">
    <property type="entry name" value="Pept_S26A_signal_pept_1"/>
</dbReference>
<dbReference type="AlphaFoldDB" id="A0A1H9RTY8"/>
<comment type="similarity">
    <text evidence="8">Belongs to the peptidase S26 family.</text>
</comment>
<dbReference type="GO" id="GO:0005886">
    <property type="term" value="C:plasma membrane"/>
    <property type="evidence" value="ECO:0007669"/>
    <property type="project" value="UniProtKB-SubCell"/>
</dbReference>
<name>A0A1H9RTY8_9LACT</name>
<evidence type="ECO:0000256" key="1">
    <source>
        <dbReference type="ARBA" id="ARBA00000677"/>
    </source>
</evidence>